<dbReference type="EMBL" id="VOGX01000056">
    <property type="protein sequence ID" value="TWV18750.1"/>
    <property type="molecule type" value="Genomic_DNA"/>
</dbReference>
<evidence type="ECO:0008006" key="3">
    <source>
        <dbReference type="Google" id="ProtNLM"/>
    </source>
</evidence>
<evidence type="ECO:0000313" key="2">
    <source>
        <dbReference type="Proteomes" id="UP000318052"/>
    </source>
</evidence>
<name>A0ABY3GRM2_9ACTN</name>
<gene>
    <name evidence="1" type="ORF">FRZ02_29275</name>
</gene>
<proteinExistence type="predicted"/>
<accession>A0ABY3GRM2</accession>
<keyword evidence="2" id="KW-1185">Reference proteome</keyword>
<evidence type="ECO:0000313" key="1">
    <source>
        <dbReference type="EMBL" id="TWV18750.1"/>
    </source>
</evidence>
<reference evidence="2" key="1">
    <citation type="journal article" date="2019" name="Microbiol. Resour. Announc.">
        <title>Draft Genomic Sequences of Streptomyces misionensis and Streptomyces albidoflavus, bacteria applied for phytopathogen biocontrol.</title>
        <authorList>
            <person name="Pylro V."/>
            <person name="Dias A."/>
            <person name="Andreote F."/>
            <person name="Varani A."/>
            <person name="Andreote C."/>
            <person name="Bernardo E."/>
            <person name="Martins T."/>
        </authorList>
    </citation>
    <scope>NUCLEOTIDE SEQUENCE [LARGE SCALE GENOMIC DNA]</scope>
    <source>
        <strain evidence="2">77</strain>
    </source>
</reference>
<comment type="caution">
    <text evidence="1">The sequence shown here is derived from an EMBL/GenBank/DDBJ whole genome shotgun (WGS) entry which is preliminary data.</text>
</comment>
<protein>
    <recommendedName>
        <fullName evidence="3">DUF4435 domain-containing protein</fullName>
    </recommendedName>
</protein>
<dbReference type="RefSeq" id="WP_143067273.1">
    <property type="nucleotide sequence ID" value="NZ_VOGX01000056.1"/>
</dbReference>
<organism evidence="1 2">
    <name type="scientific">Streptomyces albidoflavus</name>
    <dbReference type="NCBI Taxonomy" id="1886"/>
    <lineage>
        <taxon>Bacteria</taxon>
        <taxon>Bacillati</taxon>
        <taxon>Actinomycetota</taxon>
        <taxon>Actinomycetes</taxon>
        <taxon>Kitasatosporales</taxon>
        <taxon>Streptomycetaceae</taxon>
        <taxon>Streptomyces</taxon>
        <taxon>Streptomyces albidoflavus group</taxon>
    </lineage>
</organism>
<sequence>MDAELRADGLGSSRGILIVEGPDDKRVFARHVHDHAQILPAGGRRLLISAHQKASAEQRKKMVFVTDCDYEVRRGNLTGAPDLIITTRTDMEGDLFSLGLLEKMVIDLVPRALESQVTSLRIAASLREEAERIALPLGRLRMAAQPLGIALNLEDLRIVKYWNPGTRHMDADKLVRAMHSKVASAIDLAEWCKLVEQTPTDSDMCHGKDLTRAICFLLKANHRVEVPVDSIVRMMRSSLTQESMDAWDVIRRIKAWQAINQRFVLGA</sequence>
<dbReference type="CDD" id="cd00188">
    <property type="entry name" value="TOPRIM"/>
    <property type="match status" value="1"/>
</dbReference>
<dbReference type="Proteomes" id="UP000318052">
    <property type="component" value="Unassembled WGS sequence"/>
</dbReference>